<dbReference type="PANTHER" id="PTHR43155:SF2">
    <property type="entry name" value="CYCLIC DI-GMP PHOSPHODIESTERASE PA4108"/>
    <property type="match status" value="1"/>
</dbReference>
<protein>
    <submittedName>
        <fullName evidence="3">HDIG domain-containing protein</fullName>
    </submittedName>
</protein>
<dbReference type="SUPFAM" id="SSF109604">
    <property type="entry name" value="HD-domain/PDEase-like"/>
    <property type="match status" value="1"/>
</dbReference>
<dbReference type="AlphaFoldDB" id="A0A1H8QT27"/>
<dbReference type="InterPro" id="IPR006674">
    <property type="entry name" value="HD_domain"/>
</dbReference>
<dbReference type="Gene3D" id="1.10.3210.10">
    <property type="entry name" value="Hypothetical protein af1432"/>
    <property type="match status" value="1"/>
</dbReference>
<dbReference type="GO" id="GO:0008081">
    <property type="term" value="F:phosphoric diester hydrolase activity"/>
    <property type="evidence" value="ECO:0007669"/>
    <property type="project" value="UniProtKB-ARBA"/>
</dbReference>
<dbReference type="EMBL" id="FODT01000003">
    <property type="protein sequence ID" value="SEO57004.1"/>
    <property type="molecule type" value="Genomic_DNA"/>
</dbReference>
<dbReference type="InterPro" id="IPR037522">
    <property type="entry name" value="HD_GYP_dom"/>
</dbReference>
<proteinExistence type="predicted"/>
<feature type="domain" description="HD" evidence="1">
    <location>
        <begin position="186"/>
        <end position="306"/>
    </location>
</feature>
<keyword evidence="4" id="KW-1185">Reference proteome</keyword>
<dbReference type="PROSITE" id="PS51832">
    <property type="entry name" value="HD_GYP"/>
    <property type="match status" value="1"/>
</dbReference>
<organism evidence="3 4">
    <name type="scientific">Rhodopseudomonas pseudopalustris</name>
    <dbReference type="NCBI Taxonomy" id="1513892"/>
    <lineage>
        <taxon>Bacteria</taxon>
        <taxon>Pseudomonadati</taxon>
        <taxon>Pseudomonadota</taxon>
        <taxon>Alphaproteobacteria</taxon>
        <taxon>Hyphomicrobiales</taxon>
        <taxon>Nitrobacteraceae</taxon>
        <taxon>Rhodopseudomonas</taxon>
    </lineage>
</organism>
<sequence>MLLLTDRCQDEGRIKRDLGLVRRCRVVTPHAPFRRGADHALIVSDLRLDNFVQVSLLRSALSQYRQSGQPFLCLLHEVTHRALQQANALGATAVLPIDASREQLVSTALRLLQEAGPSGAGMACDDTRELAARAGLVLVEMMDAVRDGHPLDKRLLLEGAEFVLEAIQSAGVRQWLDLVLQHDDNTYQHCLLVAGFAAAVSVSLGFHSKDRGRVTGAALLHDIGKALIPQAILNKPSRLSSEEMAVVRTHTQIGYDMLKGQDTLDDELRSAVRNHHEFLDGTGYPSGLRGDQIPDLIRLLTICDIGSALIERRPYKSPLSVPDAIAEMRRMNGKLDHDILDEFQKAVFVG</sequence>
<evidence type="ECO:0000313" key="3">
    <source>
        <dbReference type="EMBL" id="SEO57004.1"/>
    </source>
</evidence>
<gene>
    <name evidence="3" type="ORF">SAMN05444123_103335</name>
</gene>
<dbReference type="NCBIfam" id="TIGR00277">
    <property type="entry name" value="HDIG"/>
    <property type="match status" value="1"/>
</dbReference>
<dbReference type="PROSITE" id="PS51831">
    <property type="entry name" value="HD"/>
    <property type="match status" value="1"/>
</dbReference>
<dbReference type="SMART" id="SM00471">
    <property type="entry name" value="HDc"/>
    <property type="match status" value="1"/>
</dbReference>
<dbReference type="CDD" id="cd00077">
    <property type="entry name" value="HDc"/>
    <property type="match status" value="1"/>
</dbReference>
<feature type="domain" description="HD-GYP" evidence="2">
    <location>
        <begin position="164"/>
        <end position="350"/>
    </location>
</feature>
<evidence type="ECO:0000313" key="4">
    <source>
        <dbReference type="Proteomes" id="UP000199615"/>
    </source>
</evidence>
<reference evidence="4" key="1">
    <citation type="submission" date="2016-10" db="EMBL/GenBank/DDBJ databases">
        <authorList>
            <person name="Varghese N."/>
            <person name="Submissions S."/>
        </authorList>
    </citation>
    <scope>NUCLEOTIDE SEQUENCE [LARGE SCALE GENOMIC DNA]</scope>
    <source>
        <strain evidence="4">DSM 123</strain>
    </source>
</reference>
<name>A0A1H8QT27_9BRAD</name>
<dbReference type="Proteomes" id="UP000199615">
    <property type="component" value="Unassembled WGS sequence"/>
</dbReference>
<evidence type="ECO:0000259" key="1">
    <source>
        <dbReference type="PROSITE" id="PS51831"/>
    </source>
</evidence>
<dbReference type="InterPro" id="IPR006675">
    <property type="entry name" value="HDIG_dom"/>
</dbReference>
<dbReference type="InterPro" id="IPR003607">
    <property type="entry name" value="HD/PDEase_dom"/>
</dbReference>
<accession>A0A1H8QT27</accession>
<dbReference type="OrthoDB" id="9802066at2"/>
<dbReference type="Pfam" id="PF13487">
    <property type="entry name" value="HD_5"/>
    <property type="match status" value="1"/>
</dbReference>
<evidence type="ECO:0000259" key="2">
    <source>
        <dbReference type="PROSITE" id="PS51832"/>
    </source>
</evidence>
<dbReference type="PANTHER" id="PTHR43155">
    <property type="entry name" value="CYCLIC DI-GMP PHOSPHODIESTERASE PA4108-RELATED"/>
    <property type="match status" value="1"/>
</dbReference>